<keyword evidence="2" id="KW-0540">Nuclease</keyword>
<dbReference type="Pfam" id="PF04471">
    <property type="entry name" value="Mrr_cat"/>
    <property type="match status" value="1"/>
</dbReference>
<dbReference type="GO" id="GO:0015666">
    <property type="term" value="F:restriction endodeoxyribonuclease activity"/>
    <property type="evidence" value="ECO:0007669"/>
    <property type="project" value="TreeGrafter"/>
</dbReference>
<comment type="caution">
    <text evidence="2">The sequence shown here is derived from an EMBL/GenBank/DDBJ whole genome shotgun (WGS) entry which is preliminary data.</text>
</comment>
<gene>
    <name evidence="2" type="ORF">IPN02_15855</name>
</gene>
<evidence type="ECO:0000313" key="2">
    <source>
        <dbReference type="EMBL" id="MBK9298279.1"/>
    </source>
</evidence>
<evidence type="ECO:0000313" key="3">
    <source>
        <dbReference type="Proteomes" id="UP000727993"/>
    </source>
</evidence>
<dbReference type="InterPro" id="IPR052906">
    <property type="entry name" value="Type_IV_Methyl-Rstrct_Enzyme"/>
</dbReference>
<dbReference type="PANTHER" id="PTHR30015:SF7">
    <property type="entry name" value="TYPE IV METHYL-DIRECTED RESTRICTION ENZYME ECOKMRR"/>
    <property type="match status" value="1"/>
</dbReference>
<dbReference type="SUPFAM" id="SSF52980">
    <property type="entry name" value="Restriction endonuclease-like"/>
    <property type="match status" value="1"/>
</dbReference>
<name>A0A936NG32_9ACTN</name>
<reference evidence="2 3" key="1">
    <citation type="submission" date="2020-10" db="EMBL/GenBank/DDBJ databases">
        <title>Connecting structure to function with the recovery of over 1000 high-quality activated sludge metagenome-assembled genomes encoding full-length rRNA genes using long-read sequencing.</title>
        <authorList>
            <person name="Singleton C.M."/>
            <person name="Petriglieri F."/>
            <person name="Kristensen J.M."/>
            <person name="Kirkegaard R.H."/>
            <person name="Michaelsen T.Y."/>
            <person name="Andersen M.H."/>
            <person name="Karst S.M."/>
            <person name="Dueholm M.S."/>
            <person name="Nielsen P.H."/>
            <person name="Albertsen M."/>
        </authorList>
    </citation>
    <scope>NUCLEOTIDE SEQUENCE [LARGE SCALE GENOMIC DNA]</scope>
    <source>
        <strain evidence="2">Lyne_18-Q3-R50-59_MAXAC.006</strain>
    </source>
</reference>
<accession>A0A936NG32</accession>
<dbReference type="InterPro" id="IPR011856">
    <property type="entry name" value="tRNA_endonuc-like_dom_sf"/>
</dbReference>
<protein>
    <submittedName>
        <fullName evidence="2">Restriction endonuclease</fullName>
    </submittedName>
</protein>
<dbReference type="Proteomes" id="UP000727993">
    <property type="component" value="Unassembled WGS sequence"/>
</dbReference>
<dbReference type="PANTHER" id="PTHR30015">
    <property type="entry name" value="MRR RESTRICTION SYSTEM PROTEIN"/>
    <property type="match status" value="1"/>
</dbReference>
<proteinExistence type="predicted"/>
<evidence type="ECO:0000259" key="1">
    <source>
        <dbReference type="Pfam" id="PF04471"/>
    </source>
</evidence>
<organism evidence="2 3">
    <name type="scientific">Candidatus Neomicrothrix subdominans</name>
    <dbReference type="NCBI Taxonomy" id="2954438"/>
    <lineage>
        <taxon>Bacteria</taxon>
        <taxon>Bacillati</taxon>
        <taxon>Actinomycetota</taxon>
        <taxon>Acidimicrobiia</taxon>
        <taxon>Acidimicrobiales</taxon>
        <taxon>Microthrixaceae</taxon>
        <taxon>Candidatus Neomicrothrix</taxon>
    </lineage>
</organism>
<feature type="domain" description="Restriction endonuclease type IV Mrr" evidence="1">
    <location>
        <begin position="12"/>
        <end position="123"/>
    </location>
</feature>
<dbReference type="GO" id="GO:0009307">
    <property type="term" value="P:DNA restriction-modification system"/>
    <property type="evidence" value="ECO:0007669"/>
    <property type="project" value="InterPro"/>
</dbReference>
<keyword evidence="2" id="KW-0378">Hydrolase</keyword>
<dbReference type="EMBL" id="JADJZA010000008">
    <property type="protein sequence ID" value="MBK9298279.1"/>
    <property type="molecule type" value="Genomic_DNA"/>
</dbReference>
<dbReference type="InterPro" id="IPR007560">
    <property type="entry name" value="Restrct_endonuc_IV_Mrr"/>
</dbReference>
<dbReference type="InterPro" id="IPR011335">
    <property type="entry name" value="Restrct_endonuc-II-like"/>
</dbReference>
<dbReference type="AlphaFoldDB" id="A0A936NG32"/>
<sequence length="351" mass="36934">MSTPSSIGARRGAALEAVIQAYFARHGYDTQANQVVQGRSGNAHELDVVARRSDTLTEYVTVVEAKAWGARVGKDVVAKLAYVLADLGLHKGIIAAPGGFSSGATVAARELGIELWDGAELERRLGADVLAAAAQGRWAQPPGATATVRGFAHARSPESAAATLRQAGRGRLGLGGERLVWQAALWLPVHIVTYRVADPAPPARFGRRSGASRSRLFQVAYDGLDGATLQGVPLADDRLEVAARAAIAPLSGVAEITRAVRSALGALQRVSSESAVQRHRAVLDDAGLPDDALTITVEGDELHHVPVYAGLLEGSADQRAVVIDALDGRPWDELSDSVTRRLGEVRAHLNG</sequence>
<keyword evidence="2" id="KW-0255">Endonuclease</keyword>
<dbReference type="GO" id="GO:0003677">
    <property type="term" value="F:DNA binding"/>
    <property type="evidence" value="ECO:0007669"/>
    <property type="project" value="InterPro"/>
</dbReference>
<dbReference type="Gene3D" id="3.40.1350.10">
    <property type="match status" value="1"/>
</dbReference>